<protein>
    <submittedName>
        <fullName evidence="1">Uncharacterized protein</fullName>
    </submittedName>
</protein>
<proteinExistence type="predicted"/>
<accession>A0A4Y2V938</accession>
<name>A0A4Y2V938_ARAVE</name>
<reference evidence="1 2" key="1">
    <citation type="journal article" date="2019" name="Sci. Rep.">
        <title>Orb-weaving spider Araneus ventricosus genome elucidates the spidroin gene catalogue.</title>
        <authorList>
            <person name="Kono N."/>
            <person name="Nakamura H."/>
            <person name="Ohtoshi R."/>
            <person name="Moran D.A.P."/>
            <person name="Shinohara A."/>
            <person name="Yoshida Y."/>
            <person name="Fujiwara M."/>
            <person name="Mori M."/>
            <person name="Tomita M."/>
            <person name="Arakawa K."/>
        </authorList>
    </citation>
    <scope>NUCLEOTIDE SEQUENCE [LARGE SCALE GENOMIC DNA]</scope>
</reference>
<dbReference type="Proteomes" id="UP000499080">
    <property type="component" value="Unassembled WGS sequence"/>
</dbReference>
<evidence type="ECO:0000313" key="1">
    <source>
        <dbReference type="EMBL" id="GBO20586.1"/>
    </source>
</evidence>
<evidence type="ECO:0000313" key="2">
    <source>
        <dbReference type="Proteomes" id="UP000499080"/>
    </source>
</evidence>
<sequence>MTVQSATSNSTKQSAGQLVTIINSSAHQLISSPQRTRRRLRFTVSATSRSRRCCRPRGLIYLPWYPFNEEGITCRPTGYHMAPQCSNHGLLECIRSLHGLRSYRPRESGKSQSA</sequence>
<organism evidence="1 2">
    <name type="scientific">Araneus ventricosus</name>
    <name type="common">Orbweaver spider</name>
    <name type="synonym">Epeira ventricosa</name>
    <dbReference type="NCBI Taxonomy" id="182803"/>
    <lineage>
        <taxon>Eukaryota</taxon>
        <taxon>Metazoa</taxon>
        <taxon>Ecdysozoa</taxon>
        <taxon>Arthropoda</taxon>
        <taxon>Chelicerata</taxon>
        <taxon>Arachnida</taxon>
        <taxon>Araneae</taxon>
        <taxon>Araneomorphae</taxon>
        <taxon>Entelegynae</taxon>
        <taxon>Araneoidea</taxon>
        <taxon>Araneidae</taxon>
        <taxon>Araneus</taxon>
    </lineage>
</organism>
<keyword evidence="2" id="KW-1185">Reference proteome</keyword>
<dbReference type="AlphaFoldDB" id="A0A4Y2V938"/>
<dbReference type="EMBL" id="BGPR01043915">
    <property type="protein sequence ID" value="GBO20586.1"/>
    <property type="molecule type" value="Genomic_DNA"/>
</dbReference>
<comment type="caution">
    <text evidence="1">The sequence shown here is derived from an EMBL/GenBank/DDBJ whole genome shotgun (WGS) entry which is preliminary data.</text>
</comment>
<gene>
    <name evidence="1" type="ORF">AVEN_188908_1</name>
</gene>